<dbReference type="Proteomes" id="UP000308037">
    <property type="component" value="Unassembled WGS sequence"/>
</dbReference>
<dbReference type="EMBL" id="QKNX01000001">
    <property type="protein sequence ID" value="TKR28007.1"/>
    <property type="molecule type" value="Genomic_DNA"/>
</dbReference>
<feature type="region of interest" description="Disordered" evidence="1">
    <location>
        <begin position="61"/>
        <end position="86"/>
    </location>
</feature>
<feature type="transmembrane region" description="Helical" evidence="2">
    <location>
        <begin position="7"/>
        <end position="26"/>
    </location>
</feature>
<dbReference type="AlphaFoldDB" id="A0A4U5JJR8"/>
<proteinExistence type="predicted"/>
<gene>
    <name evidence="3" type="ORF">DM868_02695</name>
</gene>
<dbReference type="RefSeq" id="WP_137275307.1">
    <property type="nucleotide sequence ID" value="NZ_QKNX01000001.1"/>
</dbReference>
<reference evidence="3 4" key="1">
    <citation type="submission" date="2019-04" db="EMBL/GenBank/DDBJ databases">
        <title>Natronomonas sp. F20-122 a newhaloarchaeon isolated from a saline saltern of Isla Bacuta, Huelva, Spain.</title>
        <authorList>
            <person name="Duran-Viseras A."/>
            <person name="Sanchez-Porro C."/>
            <person name="Ventosa A."/>
        </authorList>
    </citation>
    <scope>NUCLEOTIDE SEQUENCE [LARGE SCALE GENOMIC DNA]</scope>
    <source>
        <strain evidence="3 4">F20-122</strain>
    </source>
</reference>
<evidence type="ECO:0000256" key="1">
    <source>
        <dbReference type="SAM" id="MobiDB-lite"/>
    </source>
</evidence>
<keyword evidence="2" id="KW-0812">Transmembrane</keyword>
<keyword evidence="4" id="KW-1185">Reference proteome</keyword>
<evidence type="ECO:0000256" key="2">
    <source>
        <dbReference type="SAM" id="Phobius"/>
    </source>
</evidence>
<feature type="transmembrane region" description="Helical" evidence="2">
    <location>
        <begin position="32"/>
        <end position="51"/>
    </location>
</feature>
<name>A0A4U5JJR8_9EURY</name>
<protein>
    <submittedName>
        <fullName evidence="3">Uncharacterized protein</fullName>
    </submittedName>
</protein>
<dbReference type="InterPro" id="IPR058328">
    <property type="entry name" value="DUF8015"/>
</dbReference>
<feature type="compositionally biased region" description="Basic and acidic residues" evidence="1">
    <location>
        <begin position="71"/>
        <end position="86"/>
    </location>
</feature>
<dbReference type="Pfam" id="PF26047">
    <property type="entry name" value="DUF8015"/>
    <property type="match status" value="1"/>
</dbReference>
<evidence type="ECO:0000313" key="4">
    <source>
        <dbReference type="Proteomes" id="UP000308037"/>
    </source>
</evidence>
<accession>A0A4U5JJR8</accession>
<comment type="caution">
    <text evidence="3">The sequence shown here is derived from an EMBL/GenBank/DDBJ whole genome shotgun (WGS) entry which is preliminary data.</text>
</comment>
<keyword evidence="2" id="KW-0472">Membrane</keyword>
<organism evidence="3 4">
    <name type="scientific">Natronomonas salsuginis</name>
    <dbReference type="NCBI Taxonomy" id="2217661"/>
    <lineage>
        <taxon>Archaea</taxon>
        <taxon>Methanobacteriati</taxon>
        <taxon>Methanobacteriota</taxon>
        <taxon>Stenosarchaea group</taxon>
        <taxon>Halobacteria</taxon>
        <taxon>Halobacteriales</taxon>
        <taxon>Natronomonadaceae</taxon>
        <taxon>Natronomonas</taxon>
    </lineage>
</organism>
<dbReference type="OrthoDB" id="299397at2157"/>
<evidence type="ECO:0000313" key="3">
    <source>
        <dbReference type="EMBL" id="TKR28007.1"/>
    </source>
</evidence>
<sequence length="86" mass="8814">MTDYYDIVLALIPVSLAGLTALLVSLGMSVSVSIALASTVTLGLIAHAMFINGPTVTQTGSEVGADASADSARHDGNPQRNRLSVE</sequence>
<keyword evidence="2" id="KW-1133">Transmembrane helix</keyword>